<evidence type="ECO:0000313" key="5">
    <source>
        <dbReference type="Proteomes" id="UP000249890"/>
    </source>
</evidence>
<evidence type="ECO:0000256" key="1">
    <source>
        <dbReference type="SAM" id="MobiDB-lite"/>
    </source>
</evidence>
<feature type="transmembrane region" description="Helical" evidence="2">
    <location>
        <begin position="163"/>
        <end position="183"/>
    </location>
</feature>
<dbReference type="Pfam" id="PF07670">
    <property type="entry name" value="Gate"/>
    <property type="match status" value="1"/>
</dbReference>
<accession>A0A2Z2KI52</accession>
<dbReference type="Proteomes" id="UP000249890">
    <property type="component" value="Chromosome"/>
</dbReference>
<keyword evidence="2" id="KW-1133">Transmembrane helix</keyword>
<gene>
    <name evidence="4" type="ORF">B9T62_20425</name>
</gene>
<keyword evidence="5" id="KW-1185">Reference proteome</keyword>
<dbReference type="AlphaFoldDB" id="A0A2Z2KI52"/>
<sequence length="221" mass="22916">MINAIWLGMIVIGFGFAAVNGRMDEFTAAVFDGAKNGVTVSFGLISVLVFWLGIMRIAEDAGLLRRIARLLGPLVGFLFPDVPKGHPAIGYILSNMSANLLGLGNAATPMGIKAMQELQTLNPDKYTATPAMCTLLALNTASITLIPTTLIAIRLNYGSTDPAAIVGTTLAATAVATVAAIAADRVCRRLTLLRKPPKPPVIRGGPAAAGNAPLPPTSVKG</sequence>
<feature type="transmembrane region" description="Helical" evidence="2">
    <location>
        <begin position="135"/>
        <end position="157"/>
    </location>
</feature>
<feature type="region of interest" description="Disordered" evidence="1">
    <location>
        <begin position="198"/>
        <end position="221"/>
    </location>
</feature>
<evidence type="ECO:0000256" key="2">
    <source>
        <dbReference type="SAM" id="Phobius"/>
    </source>
</evidence>
<organism evidence="4 5">
    <name type="scientific">Paenibacillus donghaensis</name>
    <dbReference type="NCBI Taxonomy" id="414771"/>
    <lineage>
        <taxon>Bacteria</taxon>
        <taxon>Bacillati</taxon>
        <taxon>Bacillota</taxon>
        <taxon>Bacilli</taxon>
        <taxon>Bacillales</taxon>
        <taxon>Paenibacillaceae</taxon>
        <taxon>Paenibacillus</taxon>
    </lineage>
</organism>
<reference evidence="4 5" key="1">
    <citation type="submission" date="2017-06" db="EMBL/GenBank/DDBJ databases">
        <title>Complete genome sequence of Paenibacillus donghaensis KCTC 13049T isolated from East Sea sediment, South Korea.</title>
        <authorList>
            <person name="Jung B.K."/>
            <person name="Hong S.-J."/>
            <person name="Shin J.-H."/>
        </authorList>
    </citation>
    <scope>NUCLEOTIDE SEQUENCE [LARGE SCALE GENOMIC DNA]</scope>
    <source>
        <strain evidence="4 5">KCTC 13049</strain>
    </source>
</reference>
<feature type="domain" description="Nucleoside transporter/FeoB GTPase Gate" evidence="3">
    <location>
        <begin position="43"/>
        <end position="149"/>
    </location>
</feature>
<proteinExistence type="predicted"/>
<feature type="transmembrane region" description="Helical" evidence="2">
    <location>
        <begin position="41"/>
        <end position="58"/>
    </location>
</feature>
<keyword evidence="2" id="KW-0812">Transmembrane</keyword>
<dbReference type="RefSeq" id="WP_087916961.1">
    <property type="nucleotide sequence ID" value="NZ_CP021780.1"/>
</dbReference>
<dbReference type="KEGG" id="pdh:B9T62_20425"/>
<protein>
    <submittedName>
        <fullName evidence="4">Nucleoside recognition protein</fullName>
    </submittedName>
</protein>
<evidence type="ECO:0000259" key="3">
    <source>
        <dbReference type="Pfam" id="PF07670"/>
    </source>
</evidence>
<keyword evidence="2" id="KW-0472">Membrane</keyword>
<dbReference type="OrthoDB" id="9782481at2"/>
<name>A0A2Z2KI52_9BACL</name>
<dbReference type="InterPro" id="IPR011642">
    <property type="entry name" value="Gate_dom"/>
</dbReference>
<dbReference type="EMBL" id="CP021780">
    <property type="protein sequence ID" value="ASA22963.1"/>
    <property type="molecule type" value="Genomic_DNA"/>
</dbReference>
<evidence type="ECO:0000313" key="4">
    <source>
        <dbReference type="EMBL" id="ASA22963.1"/>
    </source>
</evidence>